<evidence type="ECO:0000256" key="1">
    <source>
        <dbReference type="SAM" id="MobiDB-lite"/>
    </source>
</evidence>
<reference evidence="3" key="1">
    <citation type="submission" date="2016-10" db="EMBL/GenBank/DDBJ databases">
        <authorList>
            <person name="Varghese N."/>
            <person name="Submissions S."/>
        </authorList>
    </citation>
    <scope>NUCLEOTIDE SEQUENCE [LARGE SCALE GENOMIC DNA]</scope>
    <source>
        <strain evidence="3">DSM 21789</strain>
    </source>
</reference>
<dbReference type="EMBL" id="FOJT01000003">
    <property type="protein sequence ID" value="SFB00446.1"/>
    <property type="molecule type" value="Genomic_DNA"/>
</dbReference>
<evidence type="ECO:0000313" key="3">
    <source>
        <dbReference type="Proteomes" id="UP000199604"/>
    </source>
</evidence>
<dbReference type="Proteomes" id="UP000199604">
    <property type="component" value="Unassembled WGS sequence"/>
</dbReference>
<sequence>MKTRKLNFEDFKKNQLERKQLINISGAGAGSPDFSVFDNSPTPTGGGTGGDGGAGTANPKP</sequence>
<evidence type="ECO:0000313" key="2">
    <source>
        <dbReference type="EMBL" id="SFB00446.1"/>
    </source>
</evidence>
<dbReference type="RefSeq" id="WP_091475135.1">
    <property type="nucleotide sequence ID" value="NZ_FOJT01000003.1"/>
</dbReference>
<proteinExistence type="predicted"/>
<name>A0A1I0XJ45_9FLAO</name>
<protein>
    <submittedName>
        <fullName evidence="2">Uncharacterized protein</fullName>
    </submittedName>
</protein>
<feature type="region of interest" description="Disordered" evidence="1">
    <location>
        <begin position="25"/>
        <end position="61"/>
    </location>
</feature>
<organism evidence="2 3">
    <name type="scientific">Flavobacterium swingsii</name>
    <dbReference type="NCBI Taxonomy" id="498292"/>
    <lineage>
        <taxon>Bacteria</taxon>
        <taxon>Pseudomonadati</taxon>
        <taxon>Bacteroidota</taxon>
        <taxon>Flavobacteriia</taxon>
        <taxon>Flavobacteriales</taxon>
        <taxon>Flavobacteriaceae</taxon>
        <taxon>Flavobacterium</taxon>
    </lineage>
</organism>
<accession>A0A1I0XJ45</accession>
<gene>
    <name evidence="2" type="ORF">SAMN05660845_1260</name>
</gene>
<keyword evidence="3" id="KW-1185">Reference proteome</keyword>
<feature type="compositionally biased region" description="Gly residues" evidence="1">
    <location>
        <begin position="44"/>
        <end position="55"/>
    </location>
</feature>
<dbReference type="AlphaFoldDB" id="A0A1I0XJ45"/>